<protein>
    <recommendedName>
        <fullName evidence="3">ABC transport system substrate-binding protein</fullName>
    </recommendedName>
</protein>
<comment type="caution">
    <text evidence="1">The sequence shown here is derived from an EMBL/GenBank/DDBJ whole genome shotgun (WGS) entry which is preliminary data.</text>
</comment>
<dbReference type="Pfam" id="PF04392">
    <property type="entry name" value="ABC_sub_bind"/>
    <property type="match status" value="1"/>
</dbReference>
<gene>
    <name evidence="1" type="ORF">AOQ72_03175</name>
</gene>
<dbReference type="PANTHER" id="PTHR35271:SF1">
    <property type="entry name" value="ABC TRANSPORTER, SUBSTRATE-BINDING LIPOPROTEIN"/>
    <property type="match status" value="1"/>
</dbReference>
<evidence type="ECO:0000313" key="2">
    <source>
        <dbReference type="Proteomes" id="UP000051380"/>
    </source>
</evidence>
<dbReference type="InterPro" id="IPR028082">
    <property type="entry name" value="Peripla_BP_I"/>
</dbReference>
<dbReference type="PANTHER" id="PTHR35271">
    <property type="entry name" value="ABC TRANSPORTER, SUBSTRATE-BINDING LIPOPROTEIN-RELATED"/>
    <property type="match status" value="1"/>
</dbReference>
<dbReference type="InterPro" id="IPR007487">
    <property type="entry name" value="ABC_transpt-TYRBP-like"/>
</dbReference>
<dbReference type="Gene3D" id="3.40.50.2300">
    <property type="match status" value="2"/>
</dbReference>
<accession>A0A0R3BMW5</accession>
<dbReference type="SUPFAM" id="SSF53822">
    <property type="entry name" value="Periplasmic binding protein-like I"/>
    <property type="match status" value="1"/>
</dbReference>
<name>A0A0R3BMW5_9BRAD</name>
<dbReference type="RefSeq" id="WP_057030280.1">
    <property type="nucleotide sequence ID" value="NZ_LJYF01000049.1"/>
</dbReference>
<evidence type="ECO:0008006" key="3">
    <source>
        <dbReference type="Google" id="ProtNLM"/>
    </source>
</evidence>
<dbReference type="AlphaFoldDB" id="A0A0R3BMW5"/>
<proteinExistence type="predicted"/>
<sequence length="310" mass="33795">MAARKAAHAAGKVFRIGWLTAQREASLAPFLEVFRSGLRELGYRENENLEVTYCYGDDDLTRVAPLADSLLRKPVDLIVVQGAAVAVVAELKLSTPTVYVFSGDPVVAGFANSLSRPRANMTGLTFMAAELNAKRLEILRDTVPGLQRVAIVGNPEHPDSHIERAYSEDTARKLGLKTEFFATASQDQLAAAFAAMDLNPPQAVSLFADGFAIQYRGWIIEQAMKHRAPVISGWPAFARTGALCTYGPKLSDSYHRLAAYVDRVLRGTPPSELPIERPTKFETIVNLRTAKALGLNLPDSIIASADELIE</sequence>
<evidence type="ECO:0000313" key="1">
    <source>
        <dbReference type="EMBL" id="KRP86639.1"/>
    </source>
</evidence>
<dbReference type="EMBL" id="LJYF01000049">
    <property type="protein sequence ID" value="KRP86639.1"/>
    <property type="molecule type" value="Genomic_DNA"/>
</dbReference>
<dbReference type="Proteomes" id="UP000051380">
    <property type="component" value="Unassembled WGS sequence"/>
</dbReference>
<organism evidence="1 2">
    <name type="scientific">Bradyrhizobium yuanmingense</name>
    <dbReference type="NCBI Taxonomy" id="108015"/>
    <lineage>
        <taxon>Bacteria</taxon>
        <taxon>Pseudomonadati</taxon>
        <taxon>Pseudomonadota</taxon>
        <taxon>Alphaproteobacteria</taxon>
        <taxon>Hyphomicrobiales</taxon>
        <taxon>Nitrobacteraceae</taxon>
        <taxon>Bradyrhizobium</taxon>
    </lineage>
</organism>
<dbReference type="CDD" id="cd06325">
    <property type="entry name" value="PBP1_ABC_unchar_transporter"/>
    <property type="match status" value="1"/>
</dbReference>
<reference evidence="1 2" key="1">
    <citation type="submission" date="2015-09" db="EMBL/GenBank/DDBJ databases">
        <title>Draft Genome Sequence of the Strain BR 3267 (Bradyrhizobium yuanmingense) recommended as inoculant for cowpea in Brazil.</title>
        <authorList>
            <person name="Simoes-Araujo J.L."/>
            <person name="Zilli J.E."/>
        </authorList>
    </citation>
    <scope>NUCLEOTIDE SEQUENCE [LARGE SCALE GENOMIC DNA]</scope>
    <source>
        <strain evidence="1 2">BR3267</strain>
    </source>
</reference>